<comment type="caution">
    <text evidence="1">The sequence shown here is derived from an EMBL/GenBank/DDBJ whole genome shotgun (WGS) entry which is preliminary data.</text>
</comment>
<protein>
    <submittedName>
        <fullName evidence="1">Uncharacterized protein</fullName>
    </submittedName>
</protein>
<name>A0ACC3BJ99_PYRYE</name>
<organism evidence="1 2">
    <name type="scientific">Pyropia yezoensis</name>
    <name type="common">Susabi-nori</name>
    <name type="synonym">Porphyra yezoensis</name>
    <dbReference type="NCBI Taxonomy" id="2788"/>
    <lineage>
        <taxon>Eukaryota</taxon>
        <taxon>Rhodophyta</taxon>
        <taxon>Bangiophyceae</taxon>
        <taxon>Bangiales</taxon>
        <taxon>Bangiaceae</taxon>
        <taxon>Pyropia</taxon>
    </lineage>
</organism>
<proteinExistence type="predicted"/>
<gene>
    <name evidence="1" type="ORF">I4F81_000630</name>
</gene>
<accession>A0ACC3BJ99</accession>
<evidence type="ECO:0000313" key="2">
    <source>
        <dbReference type="Proteomes" id="UP000798662"/>
    </source>
</evidence>
<reference evidence="1" key="1">
    <citation type="submission" date="2019-11" db="EMBL/GenBank/DDBJ databases">
        <title>Nori genome reveals adaptations in red seaweeds to the harsh intertidal environment.</title>
        <authorList>
            <person name="Wang D."/>
            <person name="Mao Y."/>
        </authorList>
    </citation>
    <scope>NUCLEOTIDE SEQUENCE</scope>
    <source>
        <tissue evidence="1">Gametophyte</tissue>
    </source>
</reference>
<dbReference type="EMBL" id="CM020618">
    <property type="protein sequence ID" value="KAK1858016.1"/>
    <property type="molecule type" value="Genomic_DNA"/>
</dbReference>
<evidence type="ECO:0000313" key="1">
    <source>
        <dbReference type="EMBL" id="KAK1858016.1"/>
    </source>
</evidence>
<dbReference type="Proteomes" id="UP000798662">
    <property type="component" value="Chromosome 1"/>
</dbReference>
<keyword evidence="2" id="KW-1185">Reference proteome</keyword>
<sequence length="376" mass="41567">MAWTWAAAGQIDGQSYHSHLGISTTDCSKEHTLELLMKKPRLRTRLEQSRVVVVDEAPTFPGRHFTQLEFVLRSLSPAHMQGEPWGGRQVLLAGDPHQLGPVMQEENSRELFMYETPTWRQTVSSVWGTVFQLPGVHRHAGDLVLLQVLHRIRLGEQTDADIALLNATSAGVSNAEWDQRTQVRATNVAVDALHDARMAQLPAPAVEFRATDTVLVTHPARQRYALSKLAGMVAASKEFKVGAVVISTRRVESVPPGKQGTVTSVAAGVYVECDFGGEVVRVQPQAFDVVDNCGEKLASRTQIPLVLGWAVTMHRCQGMTLDSLAIDFSKQMWRKQGLVYSGLSRCCTLRGLLVRGLRHELIVVSARATRFYASLR</sequence>